<keyword evidence="4" id="KW-1185">Reference proteome</keyword>
<dbReference type="EMBL" id="QJKB01000025">
    <property type="protein sequence ID" value="PXX34898.1"/>
    <property type="molecule type" value="Genomic_DNA"/>
</dbReference>
<reference evidence="3 4" key="1">
    <citation type="submission" date="2018-05" db="EMBL/GenBank/DDBJ databases">
        <title>Genomic Encyclopedia of Type Strains, Phase IV (KMG-IV): sequencing the most valuable type-strain genomes for metagenomic binning, comparative biology and taxonomic classification.</title>
        <authorList>
            <person name="Goeker M."/>
        </authorList>
    </citation>
    <scope>NUCLEOTIDE SEQUENCE [LARGE SCALE GENOMIC DNA]</scope>
    <source>
        <strain evidence="3 4">DSM 19792</strain>
    </source>
</reference>
<dbReference type="InterPro" id="IPR012338">
    <property type="entry name" value="Beta-lactam/transpept-like"/>
</dbReference>
<evidence type="ECO:0000259" key="2">
    <source>
        <dbReference type="Pfam" id="PF00144"/>
    </source>
</evidence>
<proteinExistence type="predicted"/>
<feature type="transmembrane region" description="Helical" evidence="1">
    <location>
        <begin position="372"/>
        <end position="393"/>
    </location>
</feature>
<dbReference type="SUPFAM" id="SSF56601">
    <property type="entry name" value="beta-lactamase/transpeptidase-like"/>
    <property type="match status" value="1"/>
</dbReference>
<keyword evidence="1" id="KW-0472">Membrane</keyword>
<evidence type="ECO:0000256" key="1">
    <source>
        <dbReference type="SAM" id="Phobius"/>
    </source>
</evidence>
<keyword evidence="1" id="KW-1133">Transmembrane helix</keyword>
<organism evidence="3 4">
    <name type="scientific">Undibacterium pigrum</name>
    <dbReference type="NCBI Taxonomy" id="401470"/>
    <lineage>
        <taxon>Bacteria</taxon>
        <taxon>Pseudomonadati</taxon>
        <taxon>Pseudomonadota</taxon>
        <taxon>Betaproteobacteria</taxon>
        <taxon>Burkholderiales</taxon>
        <taxon>Oxalobacteraceae</taxon>
        <taxon>Undibacterium</taxon>
    </lineage>
</organism>
<evidence type="ECO:0000313" key="3">
    <source>
        <dbReference type="EMBL" id="PXX34898.1"/>
    </source>
</evidence>
<accession>A0A318IP50</accession>
<sequence length="407" mass="45216">MQLVEAGKLELDAPVRRYLPWFRTSDSVASGQITVRHLLNQTSGFSTLEGLKDFANTDTSDEAVEKRLRALQYLQLGSAPGKHFEYSNINYVILGYLIQVVSGQSYSQYMEGHVFAPLAMRSSAATDKRSEATDLATGYRYWFGKSIPATSLPYPKVLIPAGYLYTNAEDMGHYLMAHMSGGMFEGKSVLSSNGIDVLHSSSVPFGSRLRYAMGWIADTQDPRLYDHDGGLPHFASYMAIAPEEDWAVAILVNANSMSSERSVAAIGSQAVRILRGKAPIALERDKFFPAVLMGLFVLFVIEFIIATWMIRRIRKWHAHPELSPKNRCRWLLNAFVPLLSGSLPLLTIFIVLPVFENFYLPDLLMFAPDAGFLIMLNLVVALVGGATCAYLTLAQFRHRDVDAISIA</sequence>
<dbReference type="Pfam" id="PF00144">
    <property type="entry name" value="Beta-lactamase"/>
    <property type="match status" value="1"/>
</dbReference>
<dbReference type="InterPro" id="IPR050491">
    <property type="entry name" value="AmpC-like"/>
</dbReference>
<dbReference type="Gene3D" id="3.40.710.10">
    <property type="entry name" value="DD-peptidase/beta-lactamase superfamily"/>
    <property type="match status" value="1"/>
</dbReference>
<feature type="transmembrane region" description="Helical" evidence="1">
    <location>
        <begin position="330"/>
        <end position="352"/>
    </location>
</feature>
<gene>
    <name evidence="3" type="ORF">DFR42_1251</name>
</gene>
<protein>
    <submittedName>
        <fullName evidence="3">Beta-lactamase</fullName>
    </submittedName>
</protein>
<evidence type="ECO:0000313" key="4">
    <source>
        <dbReference type="Proteomes" id="UP000247792"/>
    </source>
</evidence>
<dbReference type="PANTHER" id="PTHR46825">
    <property type="entry name" value="D-ALANYL-D-ALANINE-CARBOXYPEPTIDASE/ENDOPEPTIDASE AMPH"/>
    <property type="match status" value="1"/>
</dbReference>
<feature type="transmembrane region" description="Helical" evidence="1">
    <location>
        <begin position="287"/>
        <end position="310"/>
    </location>
</feature>
<dbReference type="AlphaFoldDB" id="A0A318IP50"/>
<dbReference type="Proteomes" id="UP000247792">
    <property type="component" value="Unassembled WGS sequence"/>
</dbReference>
<dbReference type="PANTHER" id="PTHR46825:SF15">
    <property type="entry name" value="BETA-LACTAMASE-RELATED DOMAIN-CONTAINING PROTEIN"/>
    <property type="match status" value="1"/>
</dbReference>
<keyword evidence="1" id="KW-0812">Transmembrane</keyword>
<comment type="caution">
    <text evidence="3">The sequence shown here is derived from an EMBL/GenBank/DDBJ whole genome shotgun (WGS) entry which is preliminary data.</text>
</comment>
<dbReference type="InterPro" id="IPR001466">
    <property type="entry name" value="Beta-lactam-related"/>
</dbReference>
<name>A0A318IP50_9BURK</name>
<feature type="domain" description="Beta-lactamase-related" evidence="2">
    <location>
        <begin position="1"/>
        <end position="261"/>
    </location>
</feature>